<evidence type="ECO:0000256" key="1">
    <source>
        <dbReference type="SAM" id="SignalP"/>
    </source>
</evidence>
<organism evidence="2 3">
    <name type="scientific">Exidia glandulosa HHB12029</name>
    <dbReference type="NCBI Taxonomy" id="1314781"/>
    <lineage>
        <taxon>Eukaryota</taxon>
        <taxon>Fungi</taxon>
        <taxon>Dikarya</taxon>
        <taxon>Basidiomycota</taxon>
        <taxon>Agaricomycotina</taxon>
        <taxon>Agaricomycetes</taxon>
        <taxon>Auriculariales</taxon>
        <taxon>Exidiaceae</taxon>
        <taxon>Exidia</taxon>
    </lineage>
</organism>
<feature type="chain" id="PRO_5007861136" evidence="1">
    <location>
        <begin position="21"/>
        <end position="123"/>
    </location>
</feature>
<protein>
    <submittedName>
        <fullName evidence="2">Uncharacterized protein</fullName>
    </submittedName>
</protein>
<keyword evidence="1" id="KW-0732">Signal</keyword>
<feature type="signal peptide" evidence="1">
    <location>
        <begin position="1"/>
        <end position="20"/>
    </location>
</feature>
<keyword evidence="3" id="KW-1185">Reference proteome</keyword>
<sequence>MLNFTSALLALALVLGAATAAPASNATTGGLVKKSPFAINLGNTQNQNVAWVLGDDKCSRVVLSDMPDNPCGHEFSLHGQSGFVLQGCGGPQWITQNGNFWAGCTGKSEKDKCDVHTTATCAS</sequence>
<reference evidence="2 3" key="1">
    <citation type="journal article" date="2016" name="Mol. Biol. Evol.">
        <title>Comparative Genomics of Early-Diverging Mushroom-Forming Fungi Provides Insights into the Origins of Lignocellulose Decay Capabilities.</title>
        <authorList>
            <person name="Nagy L.G."/>
            <person name="Riley R."/>
            <person name="Tritt A."/>
            <person name="Adam C."/>
            <person name="Daum C."/>
            <person name="Floudas D."/>
            <person name="Sun H."/>
            <person name="Yadav J.S."/>
            <person name="Pangilinan J."/>
            <person name="Larsson K.H."/>
            <person name="Matsuura K."/>
            <person name="Barry K."/>
            <person name="Labutti K."/>
            <person name="Kuo R."/>
            <person name="Ohm R.A."/>
            <person name="Bhattacharya S.S."/>
            <person name="Shirouzu T."/>
            <person name="Yoshinaga Y."/>
            <person name="Martin F.M."/>
            <person name="Grigoriev I.V."/>
            <person name="Hibbett D.S."/>
        </authorList>
    </citation>
    <scope>NUCLEOTIDE SEQUENCE [LARGE SCALE GENOMIC DNA]</scope>
    <source>
        <strain evidence="2 3">HHB12029</strain>
    </source>
</reference>
<dbReference type="InParanoid" id="A0A165KUV0"/>
<gene>
    <name evidence="2" type="ORF">EXIGLDRAFT_747336</name>
</gene>
<evidence type="ECO:0000313" key="2">
    <source>
        <dbReference type="EMBL" id="KZV96930.1"/>
    </source>
</evidence>
<dbReference type="EMBL" id="KV425936">
    <property type="protein sequence ID" value="KZV96930.1"/>
    <property type="molecule type" value="Genomic_DNA"/>
</dbReference>
<name>A0A165KUV0_EXIGL</name>
<dbReference type="AlphaFoldDB" id="A0A165KUV0"/>
<proteinExistence type="predicted"/>
<dbReference type="Proteomes" id="UP000077266">
    <property type="component" value="Unassembled WGS sequence"/>
</dbReference>
<dbReference type="OrthoDB" id="5359219at2759"/>
<evidence type="ECO:0000313" key="3">
    <source>
        <dbReference type="Proteomes" id="UP000077266"/>
    </source>
</evidence>
<accession>A0A165KUV0</accession>